<name>A0A644VS24_9ZZZZ</name>
<gene>
    <name evidence="2" type="primary">mdtC_17</name>
    <name evidence="2" type="ORF">SDC9_40349</name>
</gene>
<comment type="caution">
    <text evidence="2">The sequence shown here is derived from an EMBL/GenBank/DDBJ whole genome shotgun (WGS) entry which is preliminary data.</text>
</comment>
<keyword evidence="1" id="KW-0472">Membrane</keyword>
<feature type="transmembrane region" description="Helical" evidence="1">
    <location>
        <begin position="329"/>
        <end position="351"/>
    </location>
</feature>
<dbReference type="Gene3D" id="3.30.70.1320">
    <property type="entry name" value="Multidrug efflux transporter AcrB pore domain like"/>
    <property type="match status" value="1"/>
</dbReference>
<feature type="transmembrane region" description="Helical" evidence="1">
    <location>
        <begin position="997"/>
        <end position="1021"/>
    </location>
</feature>
<feature type="transmembrane region" description="Helical" evidence="1">
    <location>
        <begin position="358"/>
        <end position="377"/>
    </location>
</feature>
<organism evidence="2">
    <name type="scientific">bioreactor metagenome</name>
    <dbReference type="NCBI Taxonomy" id="1076179"/>
    <lineage>
        <taxon>unclassified sequences</taxon>
        <taxon>metagenomes</taxon>
        <taxon>ecological metagenomes</taxon>
    </lineage>
</organism>
<dbReference type="PANTHER" id="PTHR32063:SF0">
    <property type="entry name" value="SWARMING MOTILITY PROTEIN SWRC"/>
    <property type="match status" value="1"/>
</dbReference>
<proteinExistence type="predicted"/>
<feature type="transmembrane region" description="Helical" evidence="1">
    <location>
        <begin position="383"/>
        <end position="408"/>
    </location>
</feature>
<feature type="transmembrane region" description="Helical" evidence="1">
    <location>
        <begin position="892"/>
        <end position="912"/>
    </location>
</feature>
<dbReference type="InterPro" id="IPR027463">
    <property type="entry name" value="AcrB_DN_DC_subdom"/>
</dbReference>
<feature type="transmembrane region" description="Helical" evidence="1">
    <location>
        <begin position="526"/>
        <end position="545"/>
    </location>
</feature>
<dbReference type="SUPFAM" id="SSF82693">
    <property type="entry name" value="Multidrug efflux transporter AcrB pore domain, PN1, PN2, PC1 and PC2 subdomains"/>
    <property type="match status" value="3"/>
</dbReference>
<dbReference type="GO" id="GO:0042910">
    <property type="term" value="F:xenobiotic transmembrane transporter activity"/>
    <property type="evidence" value="ECO:0007669"/>
    <property type="project" value="TreeGrafter"/>
</dbReference>
<dbReference type="Gene3D" id="3.30.2090.10">
    <property type="entry name" value="Multidrug efflux transporter AcrB TolC docking domain, DN and DC subdomains"/>
    <property type="match status" value="2"/>
</dbReference>
<reference evidence="2" key="1">
    <citation type="submission" date="2019-08" db="EMBL/GenBank/DDBJ databases">
        <authorList>
            <person name="Kucharzyk K."/>
            <person name="Murdoch R.W."/>
            <person name="Higgins S."/>
            <person name="Loffler F."/>
        </authorList>
    </citation>
    <scope>NUCLEOTIDE SEQUENCE</scope>
</reference>
<feature type="transmembrane region" description="Helical" evidence="1">
    <location>
        <begin position="461"/>
        <end position="484"/>
    </location>
</feature>
<dbReference type="EMBL" id="VSSQ01000418">
    <property type="protein sequence ID" value="MPL94199.1"/>
    <property type="molecule type" value="Genomic_DNA"/>
</dbReference>
<feature type="transmembrane region" description="Helical" evidence="1">
    <location>
        <begin position="964"/>
        <end position="985"/>
    </location>
</feature>
<dbReference type="Gene3D" id="3.30.70.1440">
    <property type="entry name" value="Multidrug efflux transporter AcrB pore domain"/>
    <property type="match status" value="1"/>
</dbReference>
<dbReference type="SUPFAM" id="SSF82714">
    <property type="entry name" value="Multidrug efflux transporter AcrB TolC docking domain, DN and DC subdomains"/>
    <property type="match status" value="2"/>
</dbReference>
<feature type="transmembrane region" description="Helical" evidence="1">
    <location>
        <begin position="918"/>
        <end position="943"/>
    </location>
</feature>
<sequence>MKIYESAVKKPVTTALIFVALVVLGLFSFSRLSVDLYPEIELNAVTVMTTYSGASTMDIEQNVTKRLETSLSTVTDLKRINSTSKDNISLITIEFEYGTNMDEAVNDVRSILDMQRNYLPEECDNPIVFKFSSDMMPIMFISANSDVSSKGLYKILEEKVANPINRIDGVASTSISGAPQREIQISTDPNKMQAYGITVEQVANLIAMENRNIPGGTIDVGTDTYSLRVDGEFRESDEIKNLIAGSYLGRSIYVRDIAVVKDTLKERSTEVYTNGERGATLVVQKQSGANVVDIADKILKELPVIQNSLPPDVKLEVILDTSEFIKDSIGSLTETVLLAGLFVMIVVLLFLGRWRATFIIILTIPVSLIAAFIYLMITGNTLNIISLSSLSIAIGMVVDDAIVVLENITTHIERGSKPKDAAIYATNEVAVAVIASTLTIISVFFPLTMVSGLAGIMFKQLGWIVTIIITVSTVAALTLTPMLSSMMLKQDPKRSKWFMFFYSPIEKGLDGLDNWYERLLRTAVNYRYVVIAISAAIFITSLMLLSKVGTDFFPESDNSQIAITVELPVGSRVEQARKLNEYLYEKWNEKYPEIEILQASLGQSDGSNVFMSMRSSGTHLVSFTARLCDPKERERDMFEIGDEMRKDLQELPELYRYTVTPGGGGRMGMGSGGTTLELDVLGYDLENSEIVAGQISEIMKNTEGLRDVKLSREDYMPQFQVMFDRNKLAMNGLNMTMAATVVRNRINGVTASYFREDGEEYDIVVKNDAKFRTTIDDINNILLYNSQGKAVRLSEVGTVIESFAPPSIEHLDRERVIKVTGTIFKRSLGDVAEDVNKEVAKIKMPQGIAVELAGSIEEQQESFGDMFTLLALVVLLTYIVMAAQFESFRDPFIIMFSLPFAFSGVFVALWLTGTTLSLIALIGAVMLVGIVVKNGIVLIDYINLNKERGASVKRAVISGGKSRLRPVLMTTLTTILGMFPMAMGIGEGSEIWQPMGIAIIGGLTLSTILTLIVIPSVYTAFHAGDIKRGRKRWAKQLKTLKTA</sequence>
<protein>
    <submittedName>
        <fullName evidence="2">Multidrug resistance protein MdtC</fullName>
    </submittedName>
</protein>
<dbReference type="Pfam" id="PF00873">
    <property type="entry name" value="ACR_tran"/>
    <property type="match status" value="1"/>
</dbReference>
<keyword evidence="1" id="KW-0812">Transmembrane</keyword>
<feature type="transmembrane region" description="Helical" evidence="1">
    <location>
        <begin position="12"/>
        <end position="30"/>
    </location>
</feature>
<feature type="transmembrane region" description="Helical" evidence="1">
    <location>
        <begin position="866"/>
        <end position="885"/>
    </location>
</feature>
<dbReference type="AlphaFoldDB" id="A0A644VS24"/>
<dbReference type="InterPro" id="IPR001036">
    <property type="entry name" value="Acrflvin-R"/>
</dbReference>
<keyword evidence="1" id="KW-1133">Transmembrane helix</keyword>
<feature type="transmembrane region" description="Helical" evidence="1">
    <location>
        <begin position="429"/>
        <end position="449"/>
    </location>
</feature>
<dbReference type="Gene3D" id="1.20.1640.10">
    <property type="entry name" value="Multidrug efflux transporter AcrB transmembrane domain"/>
    <property type="match status" value="2"/>
</dbReference>
<dbReference type="PANTHER" id="PTHR32063">
    <property type="match status" value="1"/>
</dbReference>
<evidence type="ECO:0000313" key="2">
    <source>
        <dbReference type="EMBL" id="MPL94199.1"/>
    </source>
</evidence>
<accession>A0A644VS24</accession>
<dbReference type="SUPFAM" id="SSF82866">
    <property type="entry name" value="Multidrug efflux transporter AcrB transmembrane domain"/>
    <property type="match status" value="2"/>
</dbReference>
<dbReference type="Gene3D" id="3.30.70.1430">
    <property type="entry name" value="Multidrug efflux transporter AcrB pore domain"/>
    <property type="match status" value="2"/>
</dbReference>
<dbReference type="GO" id="GO:0005886">
    <property type="term" value="C:plasma membrane"/>
    <property type="evidence" value="ECO:0007669"/>
    <property type="project" value="TreeGrafter"/>
</dbReference>
<dbReference type="PRINTS" id="PR00702">
    <property type="entry name" value="ACRIFLAVINRP"/>
</dbReference>
<evidence type="ECO:0000256" key="1">
    <source>
        <dbReference type="SAM" id="Phobius"/>
    </source>
</evidence>